<evidence type="ECO:0000256" key="1">
    <source>
        <dbReference type="SAM" id="MobiDB-lite"/>
    </source>
</evidence>
<feature type="region of interest" description="Disordered" evidence="1">
    <location>
        <begin position="23"/>
        <end position="150"/>
    </location>
</feature>
<keyword evidence="2" id="KW-0732">Signal</keyword>
<evidence type="ECO:0000313" key="4">
    <source>
        <dbReference type="Proteomes" id="UP001205560"/>
    </source>
</evidence>
<protein>
    <recommendedName>
        <fullName evidence="5">DUF2782 domain-containing protein</fullName>
    </recommendedName>
</protein>
<dbReference type="EMBL" id="JANUGX010000006">
    <property type="protein sequence ID" value="MCS0589045.1"/>
    <property type="molecule type" value="Genomic_DNA"/>
</dbReference>
<keyword evidence="4" id="KW-1185">Reference proteome</keyword>
<dbReference type="RefSeq" id="WP_258844811.1">
    <property type="nucleotide sequence ID" value="NZ_JANUGX010000006.1"/>
</dbReference>
<reference evidence="3 4" key="1">
    <citation type="submission" date="2022-08" db="EMBL/GenBank/DDBJ databases">
        <title>Reclassification of Massilia species as members of the genera Telluria, Duganella, Pseudoduganella, Mokoshia gen. nov. and Zemynaea gen. nov. using orthogonal and non-orthogonal genome-based approaches.</title>
        <authorList>
            <person name="Bowman J.P."/>
        </authorList>
    </citation>
    <scope>NUCLEOTIDE SEQUENCE [LARGE SCALE GENOMIC DNA]</scope>
    <source>
        <strain evidence="3 4">LMG 28164</strain>
    </source>
</reference>
<feature type="chain" id="PRO_5046705304" description="DUF2782 domain-containing protein" evidence="2">
    <location>
        <begin position="25"/>
        <end position="150"/>
    </location>
</feature>
<feature type="compositionally biased region" description="Pro residues" evidence="1">
    <location>
        <begin position="136"/>
        <end position="150"/>
    </location>
</feature>
<feature type="compositionally biased region" description="Polar residues" evidence="1">
    <location>
        <begin position="25"/>
        <end position="36"/>
    </location>
</feature>
<organism evidence="3 4">
    <name type="scientific">Massilia norwichensis</name>
    <dbReference type="NCBI Taxonomy" id="1442366"/>
    <lineage>
        <taxon>Bacteria</taxon>
        <taxon>Pseudomonadati</taxon>
        <taxon>Pseudomonadota</taxon>
        <taxon>Betaproteobacteria</taxon>
        <taxon>Burkholderiales</taxon>
        <taxon>Oxalobacteraceae</taxon>
        <taxon>Telluria group</taxon>
        <taxon>Massilia</taxon>
    </lineage>
</organism>
<name>A0ABT2A4N9_9BURK</name>
<feature type="signal peptide" evidence="2">
    <location>
        <begin position="1"/>
        <end position="24"/>
    </location>
</feature>
<gene>
    <name evidence="3" type="ORF">NX782_07490</name>
</gene>
<proteinExistence type="predicted"/>
<evidence type="ECO:0000313" key="3">
    <source>
        <dbReference type="EMBL" id="MCS0589045.1"/>
    </source>
</evidence>
<evidence type="ECO:0000256" key="2">
    <source>
        <dbReference type="SAM" id="SignalP"/>
    </source>
</evidence>
<dbReference type="Proteomes" id="UP001205560">
    <property type="component" value="Unassembled WGS sequence"/>
</dbReference>
<sequence>MPRITSRLPLLAVLLAALAGFASAQQSTPQSNQNQAPPKLERVEPGSDVPATNIPSRTRTQIKETRDGGQVTEVEVNSSGSHYYMKPNTPPGNAVPGSATGNSIRAPQWKVGEFDLSGKRKAASENGTNAPAAADVPPPPALPPGTPDKK</sequence>
<comment type="caution">
    <text evidence="3">The sequence shown here is derived from an EMBL/GenBank/DDBJ whole genome shotgun (WGS) entry which is preliminary data.</text>
</comment>
<evidence type="ECO:0008006" key="5">
    <source>
        <dbReference type="Google" id="ProtNLM"/>
    </source>
</evidence>
<accession>A0ABT2A4N9</accession>